<evidence type="ECO:0000313" key="1">
    <source>
        <dbReference type="EMBL" id="OAD57867.1"/>
    </source>
</evidence>
<evidence type="ECO:0000313" key="2">
    <source>
        <dbReference type="Proteomes" id="UP000250275"/>
    </source>
</evidence>
<sequence>MFVAFGFLFGFRRCEKCILNMISQLRYAFTRLSSTSVRCVLRLDVYVACEPVAINTVRYLERSNIYC</sequence>
<protein>
    <submittedName>
        <fullName evidence="1">Uncharacterized protein</fullName>
    </submittedName>
</protein>
<keyword evidence="2" id="KW-1185">Reference proteome</keyword>
<dbReference type="AlphaFoldDB" id="A0A310SGR2"/>
<organism evidence="1 2">
    <name type="scientific">Eufriesea mexicana</name>
    <dbReference type="NCBI Taxonomy" id="516756"/>
    <lineage>
        <taxon>Eukaryota</taxon>
        <taxon>Metazoa</taxon>
        <taxon>Ecdysozoa</taxon>
        <taxon>Arthropoda</taxon>
        <taxon>Hexapoda</taxon>
        <taxon>Insecta</taxon>
        <taxon>Pterygota</taxon>
        <taxon>Neoptera</taxon>
        <taxon>Endopterygota</taxon>
        <taxon>Hymenoptera</taxon>
        <taxon>Apocrita</taxon>
        <taxon>Aculeata</taxon>
        <taxon>Apoidea</taxon>
        <taxon>Anthophila</taxon>
        <taxon>Apidae</taxon>
        <taxon>Eufriesea</taxon>
    </lineage>
</organism>
<name>A0A310SGR2_9HYME</name>
<proteinExistence type="predicted"/>
<reference evidence="1 2" key="1">
    <citation type="submission" date="2015-07" db="EMBL/GenBank/DDBJ databases">
        <title>The genome of Eufriesea mexicana.</title>
        <authorList>
            <person name="Pan H."/>
            <person name="Kapheim K."/>
        </authorList>
    </citation>
    <scope>NUCLEOTIDE SEQUENCE [LARGE SCALE GENOMIC DNA]</scope>
    <source>
        <strain evidence="1">0111107269</strain>
        <tissue evidence="1">Whole body</tissue>
    </source>
</reference>
<accession>A0A310SGR2</accession>
<dbReference type="EMBL" id="KQ761343">
    <property type="protein sequence ID" value="OAD57867.1"/>
    <property type="molecule type" value="Genomic_DNA"/>
</dbReference>
<gene>
    <name evidence="1" type="ORF">WN48_01404</name>
</gene>
<dbReference type="Proteomes" id="UP000250275">
    <property type="component" value="Unassembled WGS sequence"/>
</dbReference>